<dbReference type="EMBL" id="CM037616">
    <property type="protein sequence ID" value="KAH7992770.1"/>
    <property type="molecule type" value="Genomic_DNA"/>
</dbReference>
<proteinExistence type="predicted"/>
<accession>A0ACB8EKF0</accession>
<comment type="caution">
    <text evidence="1">The sequence shown here is derived from an EMBL/GenBank/DDBJ whole genome shotgun (WGS) entry which is preliminary data.</text>
</comment>
<sequence length="118" mass="13868">MVSAPQTRAPVKDFINLDTACRRYYCCQFWPWRGYSWGIEYKDRQLGQAYNQCLKKHQQYPSHKKQPLLCFQPVQENFITVYAKCNSRTMTAKLGQRDIQKGIKAWLQYLAIMLAVGP</sequence>
<keyword evidence="2" id="KW-1185">Reference proteome</keyword>
<evidence type="ECO:0000313" key="1">
    <source>
        <dbReference type="EMBL" id="KAH7992770.1"/>
    </source>
</evidence>
<protein>
    <submittedName>
        <fullName evidence="1">Uncharacterized protein</fullName>
    </submittedName>
</protein>
<reference evidence="1" key="1">
    <citation type="submission" date="2021-08" db="EMBL/GenBank/DDBJ databases">
        <title>The first chromosome-level gecko genome reveals the dynamic sex chromosomes of Neotropical dwarf geckos (Sphaerodactylidae: Sphaerodactylus).</title>
        <authorList>
            <person name="Pinto B.J."/>
            <person name="Keating S.E."/>
            <person name="Gamble T."/>
        </authorList>
    </citation>
    <scope>NUCLEOTIDE SEQUENCE</scope>
    <source>
        <strain evidence="1">TG3544</strain>
    </source>
</reference>
<organism evidence="1 2">
    <name type="scientific">Sphaerodactylus townsendi</name>
    <dbReference type="NCBI Taxonomy" id="933632"/>
    <lineage>
        <taxon>Eukaryota</taxon>
        <taxon>Metazoa</taxon>
        <taxon>Chordata</taxon>
        <taxon>Craniata</taxon>
        <taxon>Vertebrata</taxon>
        <taxon>Euteleostomi</taxon>
        <taxon>Lepidosauria</taxon>
        <taxon>Squamata</taxon>
        <taxon>Bifurcata</taxon>
        <taxon>Gekkota</taxon>
        <taxon>Sphaerodactylidae</taxon>
        <taxon>Sphaerodactylus</taxon>
    </lineage>
</organism>
<evidence type="ECO:0000313" key="2">
    <source>
        <dbReference type="Proteomes" id="UP000827872"/>
    </source>
</evidence>
<name>A0ACB8EKF0_9SAUR</name>
<dbReference type="Proteomes" id="UP000827872">
    <property type="component" value="Linkage Group LG03"/>
</dbReference>
<gene>
    <name evidence="1" type="ORF">K3G42_027007</name>
</gene>